<dbReference type="STRING" id="381665.SAMN05216554_4168"/>
<name>A0A1H3TG67_9MICO</name>
<evidence type="ECO:0000313" key="6">
    <source>
        <dbReference type="Proteomes" id="UP000198891"/>
    </source>
</evidence>
<dbReference type="PANTHER" id="PTHR24321:SF8">
    <property type="entry name" value="ESTRADIOL 17-BETA-DEHYDROGENASE 8-RELATED"/>
    <property type="match status" value="1"/>
</dbReference>
<gene>
    <name evidence="5" type="ORF">SAMN05216554_4168</name>
</gene>
<keyword evidence="6" id="KW-1185">Reference proteome</keyword>
<dbReference type="CDD" id="cd05233">
    <property type="entry name" value="SDR_c"/>
    <property type="match status" value="1"/>
</dbReference>
<protein>
    <submittedName>
        <fullName evidence="5">NAD(P)-dependent dehydrogenase, short-chain alcohol dehydrogenase family</fullName>
    </submittedName>
</protein>
<dbReference type="RefSeq" id="WP_217634439.1">
    <property type="nucleotide sequence ID" value="NZ_FNPZ01000005.1"/>
</dbReference>
<evidence type="ECO:0000256" key="3">
    <source>
        <dbReference type="ARBA" id="ARBA00023027"/>
    </source>
</evidence>
<dbReference type="SUPFAM" id="SSF51735">
    <property type="entry name" value="NAD(P)-binding Rossmann-fold domains"/>
    <property type="match status" value="1"/>
</dbReference>
<feature type="domain" description="Ketoreductase" evidence="4">
    <location>
        <begin position="6"/>
        <end position="172"/>
    </location>
</feature>
<comment type="similarity">
    <text evidence="1">Belongs to the short-chain dehydrogenases/reductases (SDR) family.</text>
</comment>
<proteinExistence type="inferred from homology"/>
<dbReference type="PROSITE" id="PS00061">
    <property type="entry name" value="ADH_SHORT"/>
    <property type="match status" value="1"/>
</dbReference>
<dbReference type="InterPro" id="IPR036291">
    <property type="entry name" value="NAD(P)-bd_dom_sf"/>
</dbReference>
<keyword evidence="3" id="KW-0520">NAD</keyword>
<dbReference type="PRINTS" id="PR00081">
    <property type="entry name" value="GDHRDH"/>
</dbReference>
<dbReference type="EMBL" id="FNPZ01000005">
    <property type="protein sequence ID" value="SDZ48878.1"/>
    <property type="molecule type" value="Genomic_DNA"/>
</dbReference>
<reference evidence="5 6" key="1">
    <citation type="submission" date="2016-10" db="EMBL/GenBank/DDBJ databases">
        <authorList>
            <person name="de Groot N.N."/>
        </authorList>
    </citation>
    <scope>NUCLEOTIDE SEQUENCE [LARGE SCALE GENOMIC DNA]</scope>
    <source>
        <strain evidence="5 6">CGMCC 4.3491</strain>
    </source>
</reference>
<keyword evidence="2" id="KW-0560">Oxidoreductase</keyword>
<evidence type="ECO:0000256" key="1">
    <source>
        <dbReference type="ARBA" id="ARBA00006484"/>
    </source>
</evidence>
<dbReference type="InterPro" id="IPR002347">
    <property type="entry name" value="SDR_fam"/>
</dbReference>
<dbReference type="Pfam" id="PF13561">
    <property type="entry name" value="adh_short_C2"/>
    <property type="match status" value="1"/>
</dbReference>
<evidence type="ECO:0000313" key="5">
    <source>
        <dbReference type="EMBL" id="SDZ48878.1"/>
    </source>
</evidence>
<dbReference type="InterPro" id="IPR057326">
    <property type="entry name" value="KR_dom"/>
</dbReference>
<dbReference type="Gene3D" id="3.40.50.720">
    <property type="entry name" value="NAD(P)-binding Rossmann-like Domain"/>
    <property type="match status" value="1"/>
</dbReference>
<dbReference type="SMART" id="SM00822">
    <property type="entry name" value="PKS_KR"/>
    <property type="match status" value="1"/>
</dbReference>
<evidence type="ECO:0000259" key="4">
    <source>
        <dbReference type="SMART" id="SM00822"/>
    </source>
</evidence>
<dbReference type="GO" id="GO:0016491">
    <property type="term" value="F:oxidoreductase activity"/>
    <property type="evidence" value="ECO:0007669"/>
    <property type="project" value="UniProtKB-KW"/>
</dbReference>
<dbReference type="FunFam" id="3.40.50.720:FF:000084">
    <property type="entry name" value="Short-chain dehydrogenase reductase"/>
    <property type="match status" value="1"/>
</dbReference>
<dbReference type="PANTHER" id="PTHR24321">
    <property type="entry name" value="DEHYDROGENASES, SHORT CHAIN"/>
    <property type="match status" value="1"/>
</dbReference>
<dbReference type="Proteomes" id="UP000198891">
    <property type="component" value="Unassembled WGS sequence"/>
</dbReference>
<dbReference type="AlphaFoldDB" id="A0A1H3TG67"/>
<sequence length="264" mass="27214">MEFTDRIAIVTGGASGIGAATAEHLADLGARVVVWDLADGADVQVDVRDPESVTAAMAETVKTFGVPTVLVAGVGINGRRPLVETTVEDWDRIMEVNARGTFLTLQAAAKAMIEAGTGGSIVLIGSTSGVLADPETVPYSVSKAGLNHLARLAAVELGKHGIRVNLVNPGATRTPMTERTLSRSDYLNLVVETTPLHGVGTPELLAQSIAGILALDWVTGQTIIADGGSSLVTPRGAVRASFGSFVGGPETTEYERPADSAKGS</sequence>
<accession>A0A1H3TG67</accession>
<evidence type="ECO:0000256" key="2">
    <source>
        <dbReference type="ARBA" id="ARBA00023002"/>
    </source>
</evidence>
<dbReference type="InterPro" id="IPR020904">
    <property type="entry name" value="Sc_DH/Rdtase_CS"/>
</dbReference>
<organism evidence="5 6">
    <name type="scientific">Herbiconiux ginsengi</name>
    <dbReference type="NCBI Taxonomy" id="381665"/>
    <lineage>
        <taxon>Bacteria</taxon>
        <taxon>Bacillati</taxon>
        <taxon>Actinomycetota</taxon>
        <taxon>Actinomycetes</taxon>
        <taxon>Micrococcales</taxon>
        <taxon>Microbacteriaceae</taxon>
        <taxon>Herbiconiux</taxon>
    </lineage>
</organism>